<keyword evidence="4" id="KW-0206">Cytoskeleton</keyword>
<keyword evidence="9" id="KW-1185">Reference proteome</keyword>
<dbReference type="InterPro" id="IPR026507">
    <property type="entry name" value="PIRC1/2"/>
</dbReference>
<evidence type="ECO:0000313" key="9">
    <source>
        <dbReference type="Proteomes" id="UP001378592"/>
    </source>
</evidence>
<protein>
    <submittedName>
        <fullName evidence="8">Uncharacterized protein</fullName>
    </submittedName>
</protein>
<sequence>MNACRQNPPPAGGEKTSDYYTTIKLPARFENPSWFCCYGSQKEPPTHPFYNTSNGNYGWFAPNIHTVPHAFFPKTSTFSRQQGVGGMYKNFSLNTALDTSIL</sequence>
<name>A0AAN9VED4_9ORTH</name>
<keyword evidence="3" id="KW-0963">Cytoplasm</keyword>
<dbReference type="EMBL" id="JAZDUA010000681">
    <property type="protein sequence ID" value="KAK7789974.1"/>
    <property type="molecule type" value="Genomic_DNA"/>
</dbReference>
<dbReference type="GO" id="GO:0005879">
    <property type="term" value="C:axonemal microtubule"/>
    <property type="evidence" value="ECO:0007669"/>
    <property type="project" value="InterPro"/>
</dbReference>
<evidence type="ECO:0000313" key="7">
    <source>
        <dbReference type="EMBL" id="KAK7789974.1"/>
    </source>
</evidence>
<dbReference type="PANTHER" id="PTHR20899">
    <property type="entry name" value="PIERCE HOMOLOG"/>
    <property type="match status" value="1"/>
</dbReference>
<evidence type="ECO:0000256" key="3">
    <source>
        <dbReference type="ARBA" id="ARBA00022490"/>
    </source>
</evidence>
<evidence type="ECO:0000256" key="6">
    <source>
        <dbReference type="ARBA" id="ARBA00038014"/>
    </source>
</evidence>
<evidence type="ECO:0000256" key="1">
    <source>
        <dbReference type="ARBA" id="ARBA00004138"/>
    </source>
</evidence>
<organism evidence="8 9">
    <name type="scientific">Gryllus longicercus</name>
    <dbReference type="NCBI Taxonomy" id="2509291"/>
    <lineage>
        <taxon>Eukaryota</taxon>
        <taxon>Metazoa</taxon>
        <taxon>Ecdysozoa</taxon>
        <taxon>Arthropoda</taxon>
        <taxon>Hexapoda</taxon>
        <taxon>Insecta</taxon>
        <taxon>Pterygota</taxon>
        <taxon>Neoptera</taxon>
        <taxon>Polyneoptera</taxon>
        <taxon>Orthoptera</taxon>
        <taxon>Ensifera</taxon>
        <taxon>Gryllidea</taxon>
        <taxon>Grylloidea</taxon>
        <taxon>Gryllidae</taxon>
        <taxon>Gryllinae</taxon>
        <taxon>Gryllus</taxon>
    </lineage>
</organism>
<comment type="similarity">
    <text evidence="6">Belongs to the PIERCE1 family.</text>
</comment>
<evidence type="ECO:0000256" key="2">
    <source>
        <dbReference type="ARBA" id="ARBA00004245"/>
    </source>
</evidence>
<dbReference type="Proteomes" id="UP001378592">
    <property type="component" value="Unassembled WGS sequence"/>
</dbReference>
<evidence type="ECO:0000313" key="8">
    <source>
        <dbReference type="EMBL" id="KAK7793346.1"/>
    </source>
</evidence>
<proteinExistence type="inferred from homology"/>
<gene>
    <name evidence="7" type="ORF">R5R35_006806</name>
    <name evidence="8" type="ORF">R5R35_008500</name>
</gene>
<accession>A0AAN9VED4</accession>
<dbReference type="AlphaFoldDB" id="A0AAN9VED4"/>
<dbReference type="PANTHER" id="PTHR20899:SF1">
    <property type="entry name" value="PIERCER OF MICROTUBULE WALL 1 PROTEIN"/>
    <property type="match status" value="1"/>
</dbReference>
<comment type="subcellular location">
    <subcellularLocation>
        <location evidence="1">Cell projection</location>
        <location evidence="1">Cilium</location>
    </subcellularLocation>
    <subcellularLocation>
        <location evidence="2">Cytoplasm</location>
        <location evidence="2">Cytoskeleton</location>
    </subcellularLocation>
</comment>
<evidence type="ECO:0000256" key="5">
    <source>
        <dbReference type="ARBA" id="ARBA00023273"/>
    </source>
</evidence>
<dbReference type="Pfam" id="PF14892">
    <property type="entry name" value="PIRC1_2"/>
    <property type="match status" value="1"/>
</dbReference>
<dbReference type="GO" id="GO:0035082">
    <property type="term" value="P:axoneme assembly"/>
    <property type="evidence" value="ECO:0007669"/>
    <property type="project" value="InterPro"/>
</dbReference>
<evidence type="ECO:0000256" key="4">
    <source>
        <dbReference type="ARBA" id="ARBA00023212"/>
    </source>
</evidence>
<reference evidence="8 9" key="1">
    <citation type="submission" date="2024-03" db="EMBL/GenBank/DDBJ databases">
        <title>The genome assembly and annotation of the cricket Gryllus longicercus Weissman &amp; Gray.</title>
        <authorList>
            <person name="Szrajer S."/>
            <person name="Gray D."/>
            <person name="Ylla G."/>
        </authorList>
    </citation>
    <scope>NUCLEOTIDE SEQUENCE [LARGE SCALE GENOMIC DNA]</scope>
    <source>
        <strain evidence="8">DAG 2021-001</strain>
        <tissue evidence="8">Whole body minus gut</tissue>
    </source>
</reference>
<dbReference type="EMBL" id="JAZDUA010000386">
    <property type="protein sequence ID" value="KAK7793346.1"/>
    <property type="molecule type" value="Genomic_DNA"/>
</dbReference>
<keyword evidence="5" id="KW-0966">Cell projection</keyword>
<comment type="caution">
    <text evidence="8">The sequence shown here is derived from an EMBL/GenBank/DDBJ whole genome shotgun (WGS) entry which is preliminary data.</text>
</comment>